<keyword evidence="1" id="KW-1133">Transmembrane helix</keyword>
<evidence type="ECO:0000256" key="1">
    <source>
        <dbReference type="SAM" id="Phobius"/>
    </source>
</evidence>
<dbReference type="PANTHER" id="PTHR39177">
    <property type="entry name" value="ABC TRANSPORTER PERMEASE YTRC-RELATED"/>
    <property type="match status" value="1"/>
</dbReference>
<accession>A0AA90TR21</accession>
<keyword evidence="1" id="KW-0812">Transmembrane</keyword>
<dbReference type="EMBL" id="JAVGVR010000001">
    <property type="protein sequence ID" value="MDQ6595665.1"/>
    <property type="molecule type" value="Genomic_DNA"/>
</dbReference>
<proteinExistence type="predicted"/>
<feature type="transmembrane region" description="Helical" evidence="1">
    <location>
        <begin position="334"/>
        <end position="357"/>
    </location>
</feature>
<keyword evidence="1" id="KW-0472">Membrane</keyword>
<dbReference type="PANTHER" id="PTHR39177:SF1">
    <property type="entry name" value="ABC TRANSPORTER PERMEASE YTRC-RELATED"/>
    <property type="match status" value="1"/>
</dbReference>
<feature type="transmembrane region" description="Helical" evidence="1">
    <location>
        <begin position="237"/>
        <end position="255"/>
    </location>
</feature>
<reference evidence="2" key="1">
    <citation type="submission" date="2023-08" db="EMBL/GenBank/DDBJ databases">
        <title>Nitrogen cycling bacteria in agricultural field soils.</title>
        <authorList>
            <person name="Jang J."/>
        </authorList>
    </citation>
    <scope>NUCLEOTIDE SEQUENCE</scope>
    <source>
        <strain evidence="2">PS3-36</strain>
    </source>
</reference>
<name>A0AA90TR21_9BACI</name>
<feature type="transmembrane region" description="Helical" evidence="1">
    <location>
        <begin position="304"/>
        <end position="322"/>
    </location>
</feature>
<sequence>MPSKMSLFNRELIMQIGRGTGWISIVYFFGLLFALPLQLIMRYSSEENRAFYTKPENLFQFYYDIQITLMITVPVLLAVFLFRFLHVKQASDLMHSIPLKRDKIFHHYALTGIILLVLPVAITTILLLIIRINLDITAIYSKTDIFIWAGTTILFDLLFFIAGVFIAMMTGLSVVQAVLTYIFVLFPVGITILVCSNLKILLYGFPSDYLLNRDLEKMSPITTAITLNNADLKWEYVVIYLLLSVVLYGLSLFFYKKRKLETVTEAIAIVRLRSVFKYGVTICVMFLGGVYFSEVQNANTGWIIFGYVIGAVIGYFIAEMVLQKTWRVFSLRRLKGLVVFSAISAVLILGVKTLGVYEKRVPNQTEIQNVLITDNPYLFMSQYSSTEKFRVPEPLKEEANIESVRKLHKQIIANEKLNKGHISEQTQDLFLRYKLKNGRYVTREYRVDKRLYADLFKTINDSKEYKLATNEIFKINVNQIRSIRISTNGPVGKEAAFADPIEIKEAISILKSDILAESYEDNLYYQDRGSGIEVDMGKNRNIYFTLRPSFVNFTEWLTKKKQLERVTITNKDISKILVVKKDYSHAFETEEPIEQLEKDNNSLKSTNKQEIELALQRAGSHPQKDYTVVFYYKKGNYKEVLFFDEAHAPDFVKEHFK</sequence>
<dbReference type="RefSeq" id="WP_308912899.1">
    <property type="nucleotide sequence ID" value="NZ_JAVGVR010000001.1"/>
</dbReference>
<gene>
    <name evidence="2" type="ORF">RCG21_04485</name>
</gene>
<feature type="transmembrane region" description="Helical" evidence="1">
    <location>
        <begin position="21"/>
        <end position="41"/>
    </location>
</feature>
<evidence type="ECO:0000313" key="3">
    <source>
        <dbReference type="Proteomes" id="UP001178888"/>
    </source>
</evidence>
<feature type="transmembrane region" description="Helical" evidence="1">
    <location>
        <begin position="105"/>
        <end position="130"/>
    </location>
</feature>
<organism evidence="2 3">
    <name type="scientific">Bacillus salipaludis</name>
    <dbReference type="NCBI Taxonomy" id="2547811"/>
    <lineage>
        <taxon>Bacteria</taxon>
        <taxon>Bacillati</taxon>
        <taxon>Bacillota</taxon>
        <taxon>Bacilli</taxon>
        <taxon>Bacillales</taxon>
        <taxon>Bacillaceae</taxon>
        <taxon>Bacillus</taxon>
    </lineage>
</organism>
<evidence type="ECO:0000313" key="2">
    <source>
        <dbReference type="EMBL" id="MDQ6595665.1"/>
    </source>
</evidence>
<dbReference type="AlphaFoldDB" id="A0AA90TR21"/>
<feature type="transmembrane region" description="Helical" evidence="1">
    <location>
        <begin position="145"/>
        <end position="166"/>
    </location>
</feature>
<comment type="caution">
    <text evidence="2">The sequence shown here is derived from an EMBL/GenBank/DDBJ whole genome shotgun (WGS) entry which is preliminary data.</text>
</comment>
<feature type="transmembrane region" description="Helical" evidence="1">
    <location>
        <begin position="275"/>
        <end position="292"/>
    </location>
</feature>
<feature type="transmembrane region" description="Helical" evidence="1">
    <location>
        <begin position="178"/>
        <end position="205"/>
    </location>
</feature>
<keyword evidence="3" id="KW-1185">Reference proteome</keyword>
<protein>
    <submittedName>
        <fullName evidence="2">DUF6449 domain-containing protein</fullName>
    </submittedName>
</protein>
<dbReference type="InterPro" id="IPR053046">
    <property type="entry name" value="ABC-5_transporter"/>
</dbReference>
<feature type="transmembrane region" description="Helical" evidence="1">
    <location>
        <begin position="61"/>
        <end position="85"/>
    </location>
</feature>
<dbReference type="Proteomes" id="UP001178888">
    <property type="component" value="Unassembled WGS sequence"/>
</dbReference>